<dbReference type="EMBL" id="GL349465">
    <property type="protein sequence ID" value="KNC51107.1"/>
    <property type="molecule type" value="Genomic_DNA"/>
</dbReference>
<accession>A0A0L0DFL3</accession>
<dbReference type="GeneID" id="25565608"/>
<dbReference type="RefSeq" id="XP_013756314.1">
    <property type="nucleotide sequence ID" value="XM_013900860.1"/>
</dbReference>
<dbReference type="AlphaFoldDB" id="A0A0L0DFL3"/>
<organism evidence="1 2">
    <name type="scientific">Thecamonas trahens ATCC 50062</name>
    <dbReference type="NCBI Taxonomy" id="461836"/>
    <lineage>
        <taxon>Eukaryota</taxon>
        <taxon>Apusozoa</taxon>
        <taxon>Apusomonadida</taxon>
        <taxon>Apusomonadidae</taxon>
        <taxon>Thecamonas</taxon>
    </lineage>
</organism>
<keyword evidence="2" id="KW-1185">Reference proteome</keyword>
<dbReference type="Proteomes" id="UP000054408">
    <property type="component" value="Unassembled WGS sequence"/>
</dbReference>
<evidence type="ECO:0000313" key="1">
    <source>
        <dbReference type="EMBL" id="KNC51107.1"/>
    </source>
</evidence>
<proteinExistence type="predicted"/>
<name>A0A0L0DFL3_THETB</name>
<sequence length="297" mass="30669">MSADGSGDGTDDDDDADAAAGRRCGSAMYLAMWATAGAPRALPLLHVPLFDGLLLSPEPVYLDAPGVELAVAVDGSVLVARAPCRGATALTVVVFGLGSVLGSELPARGALDLAAAVAVVSHVAPRHVEIVVSPTARIVAFVADDAVSVATWPTARGGVLVDTAWSLTTVMARVAANVPDLQTRTMARSAWRVLGFDPEAGTMFLALALDAIGSVGARPRRVVYVALLAVSATALAPLQLVRHTRPVSADTAGLDHVLDLVPRYLKAIGAVPAELERACPEMRWSSPIRSTHPLALA</sequence>
<reference evidence="1 2" key="1">
    <citation type="submission" date="2010-05" db="EMBL/GenBank/DDBJ databases">
        <title>The Genome Sequence of Thecamonas trahens ATCC 50062.</title>
        <authorList>
            <consortium name="The Broad Institute Genome Sequencing Platform"/>
            <person name="Russ C."/>
            <person name="Cuomo C."/>
            <person name="Shea T."/>
            <person name="Young S.K."/>
            <person name="Zeng Q."/>
            <person name="Koehrsen M."/>
            <person name="Haas B."/>
            <person name="Borodovsky M."/>
            <person name="Guigo R."/>
            <person name="Alvarado L."/>
            <person name="Berlin A."/>
            <person name="Bochicchio J."/>
            <person name="Borenstein D."/>
            <person name="Chapman S."/>
            <person name="Chen Z."/>
            <person name="Freedman E."/>
            <person name="Gellesch M."/>
            <person name="Goldberg J."/>
            <person name="Griggs A."/>
            <person name="Gujja S."/>
            <person name="Heilman E."/>
            <person name="Heiman D."/>
            <person name="Hepburn T."/>
            <person name="Howarth C."/>
            <person name="Jen D."/>
            <person name="Larson L."/>
            <person name="Mehta T."/>
            <person name="Park D."/>
            <person name="Pearson M."/>
            <person name="Roberts A."/>
            <person name="Saif S."/>
            <person name="Shenoy N."/>
            <person name="Sisk P."/>
            <person name="Stolte C."/>
            <person name="Sykes S."/>
            <person name="Thomson T."/>
            <person name="Walk T."/>
            <person name="White J."/>
            <person name="Yandava C."/>
            <person name="Burger G."/>
            <person name="Gray M.W."/>
            <person name="Holland P.W.H."/>
            <person name="King N."/>
            <person name="Lang F.B.F."/>
            <person name="Roger A.J."/>
            <person name="Ruiz-Trillo I."/>
            <person name="Lander E."/>
            <person name="Nusbaum C."/>
        </authorList>
    </citation>
    <scope>NUCLEOTIDE SEQUENCE [LARGE SCALE GENOMIC DNA]</scope>
    <source>
        <strain evidence="1 2">ATCC 50062</strain>
    </source>
</reference>
<protein>
    <submittedName>
        <fullName evidence="1">Uncharacterized protein</fullName>
    </submittedName>
</protein>
<dbReference type="OrthoDB" id="1856718at2759"/>
<gene>
    <name evidence="1" type="ORF">AMSG_06451</name>
</gene>
<evidence type="ECO:0000313" key="2">
    <source>
        <dbReference type="Proteomes" id="UP000054408"/>
    </source>
</evidence>